<keyword evidence="2" id="KW-1185">Reference proteome</keyword>
<reference evidence="1 2" key="1">
    <citation type="journal article" date="2019" name="Commun. Biol.">
        <title>The bagworm genome reveals a unique fibroin gene that provides high tensile strength.</title>
        <authorList>
            <person name="Kono N."/>
            <person name="Nakamura H."/>
            <person name="Ohtoshi R."/>
            <person name="Tomita M."/>
            <person name="Numata K."/>
            <person name="Arakawa K."/>
        </authorList>
    </citation>
    <scope>NUCLEOTIDE SEQUENCE [LARGE SCALE GENOMIC DNA]</scope>
</reference>
<sequence length="161" mass="18267">MQKDKSVSRLCAQMFGPKTTFRSVMNNGKVKREKNAQKSASVCFRDAGRCVIPYLETEIPDSVPVSVTKGCGLRLRSHENKNALHANVDRCQTLPDKITENVNRRITQGRVRERKVKKILQNPSRLARRESGLLTVVVTGLITEPEIDVLLEAHRECFDMY</sequence>
<evidence type="ECO:0000313" key="1">
    <source>
        <dbReference type="EMBL" id="GBP16910.1"/>
    </source>
</evidence>
<proteinExistence type="predicted"/>
<dbReference type="EMBL" id="BGZK01000083">
    <property type="protein sequence ID" value="GBP16910.1"/>
    <property type="molecule type" value="Genomic_DNA"/>
</dbReference>
<accession>A0A4C1TSC5</accession>
<dbReference type="AlphaFoldDB" id="A0A4C1TSC5"/>
<dbReference type="Proteomes" id="UP000299102">
    <property type="component" value="Unassembled WGS sequence"/>
</dbReference>
<gene>
    <name evidence="1" type="ORF">EVAR_101934_1</name>
</gene>
<organism evidence="1 2">
    <name type="scientific">Eumeta variegata</name>
    <name type="common">Bagworm moth</name>
    <name type="synonym">Eumeta japonica</name>
    <dbReference type="NCBI Taxonomy" id="151549"/>
    <lineage>
        <taxon>Eukaryota</taxon>
        <taxon>Metazoa</taxon>
        <taxon>Ecdysozoa</taxon>
        <taxon>Arthropoda</taxon>
        <taxon>Hexapoda</taxon>
        <taxon>Insecta</taxon>
        <taxon>Pterygota</taxon>
        <taxon>Neoptera</taxon>
        <taxon>Endopterygota</taxon>
        <taxon>Lepidoptera</taxon>
        <taxon>Glossata</taxon>
        <taxon>Ditrysia</taxon>
        <taxon>Tineoidea</taxon>
        <taxon>Psychidae</taxon>
        <taxon>Oiketicinae</taxon>
        <taxon>Eumeta</taxon>
    </lineage>
</organism>
<comment type="caution">
    <text evidence="1">The sequence shown here is derived from an EMBL/GenBank/DDBJ whole genome shotgun (WGS) entry which is preliminary data.</text>
</comment>
<protein>
    <submittedName>
        <fullName evidence="1">Uncharacterized protein</fullName>
    </submittedName>
</protein>
<name>A0A4C1TSC5_EUMVA</name>
<evidence type="ECO:0000313" key="2">
    <source>
        <dbReference type="Proteomes" id="UP000299102"/>
    </source>
</evidence>